<comment type="caution">
    <text evidence="3">The sequence shown here is derived from an EMBL/GenBank/DDBJ whole genome shotgun (WGS) entry which is preliminary data.</text>
</comment>
<proteinExistence type="predicted"/>
<sequence length="218" mass="25451">MNEKFIKNEQYNFIKRQVDLIKDSYKKNSDPSVLKTVRELANAQILELFPQAAREQVEKLDLSRWKTDAEFDQYVQDLARCLIPFPKLTEPQVKKMFPKAKKLKVPNLSTVDFEKMTYLSWYDISTNKKFIIYELNEKLMGIECKYSILNKDSLCSFCNRFGQVAFISTITKAKKSNNPDYYKAIGNYICLDSAECNKKITSVAYLTTFLEEAIRKHA</sequence>
<dbReference type="RefSeq" id="WP_406579430.1">
    <property type="nucleotide sequence ID" value="NZ_JBJHQH010000003.1"/>
</dbReference>
<dbReference type="InterPro" id="IPR032330">
    <property type="entry name" value="EF-G-binding_C"/>
</dbReference>
<gene>
    <name evidence="3" type="ORF">ACJEBI_04470</name>
</gene>
<evidence type="ECO:0000259" key="2">
    <source>
        <dbReference type="Pfam" id="PF16571"/>
    </source>
</evidence>
<name>A0ABW8RE78_9BACI</name>
<organism evidence="3 4">
    <name type="scientific">Bacillus salipaludis</name>
    <dbReference type="NCBI Taxonomy" id="2547811"/>
    <lineage>
        <taxon>Bacteria</taxon>
        <taxon>Bacillati</taxon>
        <taxon>Bacillota</taxon>
        <taxon>Bacilli</taxon>
        <taxon>Bacillales</taxon>
        <taxon>Bacillaceae</taxon>
        <taxon>Bacillus</taxon>
    </lineage>
</organism>
<dbReference type="Pfam" id="PF07299">
    <property type="entry name" value="EF-G-binding_N"/>
    <property type="match status" value="1"/>
</dbReference>
<accession>A0ABW8RE78</accession>
<dbReference type="Gene3D" id="1.20.1280.250">
    <property type="match status" value="1"/>
</dbReference>
<dbReference type="EMBL" id="JBJHQH010000003">
    <property type="protein sequence ID" value="MFK9090734.1"/>
    <property type="molecule type" value="Genomic_DNA"/>
</dbReference>
<feature type="domain" description="Elongation factor G-binding protein C-terminal treble-clef zinc-finger" evidence="2">
    <location>
        <begin position="99"/>
        <end position="201"/>
    </location>
</feature>
<dbReference type="CDD" id="cd16342">
    <property type="entry name" value="FusC_FusB"/>
    <property type="match status" value="1"/>
</dbReference>
<evidence type="ECO:0000259" key="1">
    <source>
        <dbReference type="Pfam" id="PF07299"/>
    </source>
</evidence>
<dbReference type="Pfam" id="PF16571">
    <property type="entry name" value="FBP_C"/>
    <property type="match status" value="1"/>
</dbReference>
<evidence type="ECO:0000313" key="3">
    <source>
        <dbReference type="EMBL" id="MFK9090734.1"/>
    </source>
</evidence>
<dbReference type="InterPro" id="IPR038344">
    <property type="entry name" value="EF-G_N_sf"/>
</dbReference>
<feature type="domain" description="Elongation factor G-binding protein N-terminal" evidence="1">
    <location>
        <begin position="5"/>
        <end position="86"/>
    </location>
</feature>
<evidence type="ECO:0000313" key="4">
    <source>
        <dbReference type="Proteomes" id="UP001623041"/>
    </source>
</evidence>
<dbReference type="Proteomes" id="UP001623041">
    <property type="component" value="Unassembled WGS sequence"/>
</dbReference>
<reference evidence="3 4" key="1">
    <citation type="submission" date="2024-11" db="EMBL/GenBank/DDBJ databases">
        <authorList>
            <person name="Lucas J.A."/>
        </authorList>
    </citation>
    <scope>NUCLEOTIDE SEQUENCE [LARGE SCALE GENOMIC DNA]</scope>
    <source>
        <strain evidence="3 4">Z 5.4</strain>
    </source>
</reference>
<dbReference type="InterPro" id="IPR010841">
    <property type="entry name" value="EF-G-binding_N"/>
</dbReference>
<keyword evidence="4" id="KW-1185">Reference proteome</keyword>
<protein>
    <submittedName>
        <fullName evidence="3">FusB/FusC family EF-G-binding protein</fullName>
    </submittedName>
</protein>